<feature type="compositionally biased region" description="Low complexity" evidence="3">
    <location>
        <begin position="761"/>
        <end position="772"/>
    </location>
</feature>
<protein>
    <recommendedName>
        <fullName evidence="5 6">Glucose-methanol-choline oxidoreductase N-terminal domain-containing protein</fullName>
    </recommendedName>
</protein>
<dbReference type="InterPro" id="IPR007867">
    <property type="entry name" value="GMC_OxRtase_C"/>
</dbReference>
<reference evidence="7" key="1">
    <citation type="submission" date="2021-02" db="EMBL/GenBank/DDBJ databases">
        <title>Genome sequence Cadophora malorum strain M34.</title>
        <authorList>
            <person name="Stefanovic E."/>
            <person name="Vu D."/>
            <person name="Scully C."/>
            <person name="Dijksterhuis J."/>
            <person name="Roader J."/>
            <person name="Houbraken J."/>
        </authorList>
    </citation>
    <scope>NUCLEOTIDE SEQUENCE</scope>
    <source>
        <strain evidence="7">M34</strain>
    </source>
</reference>
<dbReference type="PROSITE" id="PS00624">
    <property type="entry name" value="GMC_OXRED_2"/>
    <property type="match status" value="1"/>
</dbReference>
<evidence type="ECO:0000256" key="3">
    <source>
        <dbReference type="SAM" id="MobiDB-lite"/>
    </source>
</evidence>
<evidence type="ECO:0000313" key="8">
    <source>
        <dbReference type="Proteomes" id="UP000664132"/>
    </source>
</evidence>
<evidence type="ECO:0000256" key="2">
    <source>
        <dbReference type="RuleBase" id="RU003968"/>
    </source>
</evidence>
<dbReference type="InterPro" id="IPR036188">
    <property type="entry name" value="FAD/NAD-bd_sf"/>
</dbReference>
<name>A0A8H7W3S0_9HELO</name>
<dbReference type="Proteomes" id="UP000664132">
    <property type="component" value="Unassembled WGS sequence"/>
</dbReference>
<feature type="region of interest" description="Disordered" evidence="3">
    <location>
        <begin position="751"/>
        <end position="776"/>
    </location>
</feature>
<feature type="chain" id="PRO_5034520951" description="Glucose-methanol-choline oxidoreductase N-terminal domain-containing protein" evidence="4">
    <location>
        <begin position="20"/>
        <end position="802"/>
    </location>
</feature>
<dbReference type="InterPro" id="IPR012132">
    <property type="entry name" value="GMC_OxRdtase"/>
</dbReference>
<dbReference type="GO" id="GO:0016614">
    <property type="term" value="F:oxidoreductase activity, acting on CH-OH group of donors"/>
    <property type="evidence" value="ECO:0007669"/>
    <property type="project" value="InterPro"/>
</dbReference>
<dbReference type="AlphaFoldDB" id="A0A8H7W3S0"/>
<proteinExistence type="inferred from homology"/>
<dbReference type="Pfam" id="PF05199">
    <property type="entry name" value="GMC_oxred_C"/>
    <property type="match status" value="1"/>
</dbReference>
<dbReference type="GO" id="GO:0050660">
    <property type="term" value="F:flavin adenine dinucleotide binding"/>
    <property type="evidence" value="ECO:0007669"/>
    <property type="project" value="InterPro"/>
</dbReference>
<keyword evidence="2" id="KW-0285">Flavoprotein</keyword>
<keyword evidence="8" id="KW-1185">Reference proteome</keyword>
<sequence length="802" mass="86640">MNSKAVLVLLFAFCALTRSLHLDPRDFSAPFLPCYDYIIVGGGISGLVVANRLTEDPNVTVLVLEAGYLDNYEDLILFPIEDGYGLGTKYDWNLWTVPQIYLDGAARPYDMGRGVGGGSLINGMCWTRGGRADYDAWTALGNEGWGWDDLLPYFKKSENYTNNVNAEFSHELYIQPDVTTHGTDGYIHVSYPQYFYNQSHLFLDGLRELGIPILTDPNNGTAAGGMLIPDSISPENQTRSSARLGYYDGFTDSRPNFHIASQQHVTRVLLNQDTPASIEPRDYPSGRWISGVEFAMKGTLSLRNVSCSREVILAAGAVHTPRILELSGIGSADVLDDFDIPVAINLPGVGNNFQDHPYVGVIYYYDNASYFNINMLDFNPTLLDQVAREYYANKTGPWTAGAINTVAFPSLPSISRNWTNMMVDASSQNASQHLLPGLDRTLIAGYEAQKRLLVALLSRDDVGAYEILNDNVGLLAVAAMHTFSRGSVHIQSRSSFDQPAIDPRYCSNPLDCQIIVEGLLFNNLIVKTDSMKILDIAPYYPFFQDATPETLMPAIQSGVRTEFHGSGTTSMLPLELGGVVDTHLRVYGTKNLRIVDAGIFPLVPAAHLQAPVYAVAEKAADIIKADNEGLMPRGCGFDSSFPTPGPVVSNHTSSLLSSTSSSISTARPSASTFPELLDSSLAINFTRSWNSSSQKPSLSVASGAAADQLPSTIKSDAVMNAASIFLGNPPPFSSFVSIQAFTLRDGALPTSTTGSLGLPRTTSGPTSSSSGTAVDARNSSTVTSVVVVTMKARDDGCGAAYE</sequence>
<keyword evidence="4" id="KW-0732">Signal</keyword>
<dbReference type="PANTHER" id="PTHR11552">
    <property type="entry name" value="GLUCOSE-METHANOL-CHOLINE GMC OXIDOREDUCTASE"/>
    <property type="match status" value="1"/>
</dbReference>
<feature type="domain" description="Glucose-methanol-choline oxidoreductase N-terminal" evidence="6">
    <location>
        <begin position="316"/>
        <end position="330"/>
    </location>
</feature>
<evidence type="ECO:0000313" key="7">
    <source>
        <dbReference type="EMBL" id="KAG4416591.1"/>
    </source>
</evidence>
<dbReference type="OrthoDB" id="269227at2759"/>
<organism evidence="7 8">
    <name type="scientific">Cadophora malorum</name>
    <dbReference type="NCBI Taxonomy" id="108018"/>
    <lineage>
        <taxon>Eukaryota</taxon>
        <taxon>Fungi</taxon>
        <taxon>Dikarya</taxon>
        <taxon>Ascomycota</taxon>
        <taxon>Pezizomycotina</taxon>
        <taxon>Leotiomycetes</taxon>
        <taxon>Helotiales</taxon>
        <taxon>Ploettnerulaceae</taxon>
        <taxon>Cadophora</taxon>
    </lineage>
</organism>
<gene>
    <name evidence="7" type="ORF">IFR04_010296</name>
</gene>
<dbReference type="Gene3D" id="3.50.50.60">
    <property type="entry name" value="FAD/NAD(P)-binding domain"/>
    <property type="match status" value="1"/>
</dbReference>
<accession>A0A8H7W3S0</accession>
<dbReference type="GO" id="GO:0044550">
    <property type="term" value="P:secondary metabolite biosynthetic process"/>
    <property type="evidence" value="ECO:0007669"/>
    <property type="project" value="TreeGrafter"/>
</dbReference>
<comment type="similarity">
    <text evidence="1 2">Belongs to the GMC oxidoreductase family.</text>
</comment>
<dbReference type="EMBL" id="JAFJYH010000181">
    <property type="protein sequence ID" value="KAG4416591.1"/>
    <property type="molecule type" value="Genomic_DNA"/>
</dbReference>
<keyword evidence="2" id="KW-0274">FAD</keyword>
<feature type="domain" description="Glucose-methanol-choline oxidoreductase N-terminal" evidence="5">
    <location>
        <begin position="112"/>
        <end position="135"/>
    </location>
</feature>
<evidence type="ECO:0000256" key="1">
    <source>
        <dbReference type="ARBA" id="ARBA00010790"/>
    </source>
</evidence>
<evidence type="ECO:0000259" key="6">
    <source>
        <dbReference type="PROSITE" id="PS00624"/>
    </source>
</evidence>
<dbReference type="SUPFAM" id="SSF51905">
    <property type="entry name" value="FAD/NAD(P)-binding domain"/>
    <property type="match status" value="1"/>
</dbReference>
<dbReference type="SUPFAM" id="SSF54373">
    <property type="entry name" value="FAD-linked reductases, C-terminal domain"/>
    <property type="match status" value="1"/>
</dbReference>
<evidence type="ECO:0000259" key="5">
    <source>
        <dbReference type="PROSITE" id="PS00623"/>
    </source>
</evidence>
<dbReference type="PROSITE" id="PS00623">
    <property type="entry name" value="GMC_OXRED_1"/>
    <property type="match status" value="1"/>
</dbReference>
<dbReference type="Pfam" id="PF00732">
    <property type="entry name" value="GMC_oxred_N"/>
    <property type="match status" value="1"/>
</dbReference>
<feature type="signal peptide" evidence="4">
    <location>
        <begin position="1"/>
        <end position="19"/>
    </location>
</feature>
<comment type="caution">
    <text evidence="7">The sequence shown here is derived from an EMBL/GenBank/DDBJ whole genome shotgun (WGS) entry which is preliminary data.</text>
</comment>
<dbReference type="Gene3D" id="3.30.560.10">
    <property type="entry name" value="Glucose Oxidase, domain 3"/>
    <property type="match status" value="1"/>
</dbReference>
<dbReference type="PANTHER" id="PTHR11552:SF115">
    <property type="entry name" value="DEHYDROGENASE XPTC-RELATED"/>
    <property type="match status" value="1"/>
</dbReference>
<evidence type="ECO:0000256" key="4">
    <source>
        <dbReference type="SAM" id="SignalP"/>
    </source>
</evidence>
<dbReference type="InterPro" id="IPR000172">
    <property type="entry name" value="GMC_OxRdtase_N"/>
</dbReference>